<comment type="caution">
    <text evidence="1">The sequence shown here is derived from an EMBL/GenBank/DDBJ whole genome shotgun (WGS) entry which is preliminary data.</text>
</comment>
<keyword evidence="2" id="KW-1185">Reference proteome</keyword>
<gene>
    <name evidence="1" type="ORF">RRG08_043609</name>
</gene>
<protein>
    <submittedName>
        <fullName evidence="1">Uncharacterized protein</fullName>
    </submittedName>
</protein>
<reference evidence="1" key="1">
    <citation type="journal article" date="2023" name="G3 (Bethesda)">
        <title>A reference genome for the long-term kleptoplast-retaining sea slug Elysia crispata morphotype clarki.</title>
        <authorList>
            <person name="Eastman K.E."/>
            <person name="Pendleton A.L."/>
            <person name="Shaikh M.A."/>
            <person name="Suttiyut T."/>
            <person name="Ogas R."/>
            <person name="Tomko P."/>
            <person name="Gavelis G."/>
            <person name="Widhalm J.R."/>
            <person name="Wisecaver J.H."/>
        </authorList>
    </citation>
    <scope>NUCLEOTIDE SEQUENCE</scope>
    <source>
        <strain evidence="1">ECLA1</strain>
    </source>
</reference>
<evidence type="ECO:0000313" key="1">
    <source>
        <dbReference type="EMBL" id="KAK3781702.1"/>
    </source>
</evidence>
<accession>A0AAE1A664</accession>
<dbReference type="AlphaFoldDB" id="A0AAE1A664"/>
<dbReference type="Proteomes" id="UP001283361">
    <property type="component" value="Unassembled WGS sequence"/>
</dbReference>
<name>A0AAE1A664_9GAST</name>
<proteinExistence type="predicted"/>
<evidence type="ECO:0000313" key="2">
    <source>
        <dbReference type="Proteomes" id="UP001283361"/>
    </source>
</evidence>
<organism evidence="1 2">
    <name type="scientific">Elysia crispata</name>
    <name type="common">lettuce slug</name>
    <dbReference type="NCBI Taxonomy" id="231223"/>
    <lineage>
        <taxon>Eukaryota</taxon>
        <taxon>Metazoa</taxon>
        <taxon>Spiralia</taxon>
        <taxon>Lophotrochozoa</taxon>
        <taxon>Mollusca</taxon>
        <taxon>Gastropoda</taxon>
        <taxon>Heterobranchia</taxon>
        <taxon>Euthyneura</taxon>
        <taxon>Panpulmonata</taxon>
        <taxon>Sacoglossa</taxon>
        <taxon>Placobranchoidea</taxon>
        <taxon>Plakobranchidae</taxon>
        <taxon>Elysia</taxon>
    </lineage>
</organism>
<dbReference type="EMBL" id="JAWDGP010002612">
    <property type="protein sequence ID" value="KAK3781702.1"/>
    <property type="molecule type" value="Genomic_DNA"/>
</dbReference>
<sequence>MGNQSLQHIIYIVTVTLLDRADKSQAQSALGARLTLALTFRLAAATCWHESVLRFKGYATRAAAKANVASWDFSGVFLHPLETRDTGSGIDLTGGSPLAACTPSS</sequence>